<keyword evidence="2" id="KW-1185">Reference proteome</keyword>
<comment type="caution">
    <text evidence="1">The sequence shown here is derived from an EMBL/GenBank/DDBJ whole genome shotgun (WGS) entry which is preliminary data.</text>
</comment>
<proteinExistence type="predicted"/>
<organism evidence="1 2">
    <name type="scientific">Colletotrichum siamense</name>
    <name type="common">Anthracnose fungus</name>
    <dbReference type="NCBI Taxonomy" id="690259"/>
    <lineage>
        <taxon>Eukaryota</taxon>
        <taxon>Fungi</taxon>
        <taxon>Dikarya</taxon>
        <taxon>Ascomycota</taxon>
        <taxon>Pezizomycotina</taxon>
        <taxon>Sordariomycetes</taxon>
        <taxon>Hypocreomycetidae</taxon>
        <taxon>Glomerellales</taxon>
        <taxon>Glomerellaceae</taxon>
        <taxon>Colletotrichum</taxon>
        <taxon>Colletotrichum gloeosporioides species complex</taxon>
    </lineage>
</organism>
<accession>A0A9P5BMV0</accession>
<evidence type="ECO:0000313" key="1">
    <source>
        <dbReference type="EMBL" id="KAF4845063.1"/>
    </source>
</evidence>
<reference evidence="1" key="1">
    <citation type="submission" date="2019-06" db="EMBL/GenBank/DDBJ databases">
        <authorList>
            <person name="Gan P."/>
            <person name="Shirasu K."/>
        </authorList>
    </citation>
    <scope>NUCLEOTIDE SEQUENCE [LARGE SCALE GENOMIC DNA]</scope>
    <source>
        <strain evidence="1">CAD2</strain>
    </source>
</reference>
<dbReference type="EMBL" id="QPMT01000074">
    <property type="protein sequence ID" value="KAF4845063.1"/>
    <property type="molecule type" value="Genomic_DNA"/>
</dbReference>
<dbReference type="AlphaFoldDB" id="A0A9P5BMV0"/>
<sequence length="156" mass="17214">MAATSSGDVGFVLPAYRNLLVATRLGATFNVGNVWYADQAGRTAFALKEVRTPAGDCALFFQQWVVSGEVNPVLEHLRTDNCALDRSLSFPVSAIAAVFWSAGGPPRAILKLGTYDSHTPAPRRQIVRVQFVDQVHKRQFLYYILPLVMTLTEKSE</sequence>
<protein>
    <submittedName>
        <fullName evidence="1">Uncharacterized protein</fullName>
    </submittedName>
</protein>
<dbReference type="OrthoDB" id="4852495at2759"/>
<dbReference type="Proteomes" id="UP000711996">
    <property type="component" value="Unassembled WGS sequence"/>
</dbReference>
<evidence type="ECO:0000313" key="2">
    <source>
        <dbReference type="Proteomes" id="UP000711996"/>
    </source>
</evidence>
<name>A0A9P5BMV0_COLSI</name>
<gene>
    <name evidence="1" type="ORF">CGCSCA2_v013768</name>
</gene>